<dbReference type="InterPro" id="IPR049080">
    <property type="entry name" value="MOV-10-like_beta-barrel"/>
</dbReference>
<keyword evidence="10 22" id="KW-0347">Helicase</keyword>
<comment type="similarity">
    <text evidence="3">Belongs to the DNA2/NAM7 helicase family. SDE3 subfamily.</text>
</comment>
<dbReference type="GO" id="GO:0007021">
    <property type="term" value="P:tubulin complex assembly"/>
    <property type="evidence" value="ECO:0007669"/>
    <property type="project" value="InterPro"/>
</dbReference>
<evidence type="ECO:0000256" key="5">
    <source>
        <dbReference type="ARBA" id="ARBA00012552"/>
    </source>
</evidence>
<comment type="function">
    <text evidence="1">Tubulin-folding protein; involved in the early step of the tubulin folding pathway.</text>
</comment>
<dbReference type="InterPro" id="IPR041677">
    <property type="entry name" value="DNA2/NAM7_AAA_11"/>
</dbReference>
<dbReference type="Gene3D" id="3.40.50.300">
    <property type="entry name" value="P-loop containing nucleotide triphosphate hydrolases"/>
    <property type="match status" value="2"/>
</dbReference>
<dbReference type="Pfam" id="PF13087">
    <property type="entry name" value="AAA_12"/>
    <property type="match status" value="1"/>
</dbReference>
<dbReference type="Pfam" id="PF21634">
    <property type="entry name" value="MOV-10_beta-barrel"/>
    <property type="match status" value="1"/>
</dbReference>
<keyword evidence="7" id="KW-0963">Cytoplasm</keyword>
<dbReference type="GO" id="GO:0003723">
    <property type="term" value="F:RNA binding"/>
    <property type="evidence" value="ECO:0007669"/>
    <property type="project" value="UniProtKB-KW"/>
</dbReference>
<comment type="caution">
    <text evidence="22">The sequence shown here is derived from an EMBL/GenBank/DDBJ whole genome shotgun (WGS) entry which is preliminary data.</text>
</comment>
<evidence type="ECO:0000313" key="23">
    <source>
        <dbReference type="Proteomes" id="UP000886998"/>
    </source>
</evidence>
<evidence type="ECO:0000256" key="8">
    <source>
        <dbReference type="ARBA" id="ARBA00022741"/>
    </source>
</evidence>
<evidence type="ECO:0000256" key="13">
    <source>
        <dbReference type="ARBA" id="ARBA00023158"/>
    </source>
</evidence>
<dbReference type="GO" id="GO:0036464">
    <property type="term" value="C:cytoplasmic ribonucleoprotein granule"/>
    <property type="evidence" value="ECO:0007669"/>
    <property type="project" value="UniProtKB-SubCell"/>
</dbReference>
<feature type="domain" description="DNA2/NAM7 helicase helicase" evidence="19">
    <location>
        <begin position="873"/>
        <end position="961"/>
    </location>
</feature>
<evidence type="ECO:0000256" key="3">
    <source>
        <dbReference type="ARBA" id="ARBA00005601"/>
    </source>
</evidence>
<comment type="subcellular location">
    <subcellularLocation>
        <location evidence="2">Cytoplasm</location>
        <location evidence="2">Cytoplasmic ribonucleoprotein granule</location>
    </subcellularLocation>
</comment>
<evidence type="ECO:0000256" key="10">
    <source>
        <dbReference type="ARBA" id="ARBA00022806"/>
    </source>
</evidence>
<dbReference type="GO" id="GO:0003724">
    <property type="term" value="F:RNA helicase activity"/>
    <property type="evidence" value="ECO:0007669"/>
    <property type="project" value="UniProtKB-EC"/>
</dbReference>
<evidence type="ECO:0000259" key="20">
    <source>
        <dbReference type="Pfam" id="PF13087"/>
    </source>
</evidence>
<evidence type="ECO:0000256" key="12">
    <source>
        <dbReference type="ARBA" id="ARBA00022884"/>
    </source>
</evidence>
<feature type="domain" description="DNA2/NAM7 helicase helicase" evidence="19">
    <location>
        <begin position="981"/>
        <end position="1055"/>
    </location>
</feature>
<evidence type="ECO:0000313" key="22">
    <source>
        <dbReference type="EMBL" id="GFS34421.1"/>
    </source>
</evidence>
<comment type="subunit">
    <text evidence="15">Supercomplex made of cofactors A to E. Cofactors A and D function by capturing and stabilizing tubulin in a quasi-native conformation. Cofactor E binds to the cofactor D-tubulin complex; interaction with cofactor C then causes the release of tubulin polypeptides that are committed to the native state.</text>
</comment>
<evidence type="ECO:0000256" key="7">
    <source>
        <dbReference type="ARBA" id="ARBA00022490"/>
    </source>
</evidence>
<keyword evidence="13" id="KW-0943">RNA-mediated gene silencing</keyword>
<dbReference type="EC" id="3.6.4.13" evidence="5"/>
<dbReference type="GO" id="GO:0048487">
    <property type="term" value="F:beta-tubulin binding"/>
    <property type="evidence" value="ECO:0007669"/>
    <property type="project" value="InterPro"/>
</dbReference>
<dbReference type="PANTHER" id="PTHR45418">
    <property type="entry name" value="CANCER/TESTIS ANTIGEN 55"/>
    <property type="match status" value="1"/>
</dbReference>
<dbReference type="GO" id="GO:0005524">
    <property type="term" value="F:ATP binding"/>
    <property type="evidence" value="ECO:0007669"/>
    <property type="project" value="UniProtKB-KW"/>
</dbReference>
<accession>A0A8X6I8C2</accession>
<dbReference type="CDD" id="cd18808">
    <property type="entry name" value="SF1_C_Upf1"/>
    <property type="match status" value="1"/>
</dbReference>
<keyword evidence="11" id="KW-0067">ATP-binding</keyword>
<dbReference type="InterPro" id="IPR004226">
    <property type="entry name" value="TBCA"/>
</dbReference>
<evidence type="ECO:0000256" key="9">
    <source>
        <dbReference type="ARBA" id="ARBA00022801"/>
    </source>
</evidence>
<dbReference type="InterPro" id="IPR027417">
    <property type="entry name" value="P-loop_NTPase"/>
</dbReference>
<gene>
    <name evidence="22" type="primary">MOV10L1</name>
    <name evidence="22" type="ORF">TNIN_101441</name>
</gene>
<keyword evidence="23" id="KW-1185">Reference proteome</keyword>
<dbReference type="OrthoDB" id="6509655at2759"/>
<keyword evidence="8" id="KW-0547">Nucleotide-binding</keyword>
<comment type="catalytic activity">
    <reaction evidence="18">
        <text>ATP + H2O = ADP + phosphate + H(+)</text>
        <dbReference type="Rhea" id="RHEA:13065"/>
        <dbReference type="ChEBI" id="CHEBI:15377"/>
        <dbReference type="ChEBI" id="CHEBI:15378"/>
        <dbReference type="ChEBI" id="CHEBI:30616"/>
        <dbReference type="ChEBI" id="CHEBI:43474"/>
        <dbReference type="ChEBI" id="CHEBI:456216"/>
        <dbReference type="EC" id="3.6.4.13"/>
    </reaction>
</comment>
<evidence type="ECO:0000256" key="2">
    <source>
        <dbReference type="ARBA" id="ARBA00004331"/>
    </source>
</evidence>
<evidence type="ECO:0000259" key="19">
    <source>
        <dbReference type="Pfam" id="PF13086"/>
    </source>
</evidence>
<evidence type="ECO:0000256" key="15">
    <source>
        <dbReference type="ARBA" id="ARBA00026055"/>
    </source>
</evidence>
<dbReference type="EMBL" id="BMAV01024591">
    <property type="protein sequence ID" value="GFS34421.1"/>
    <property type="molecule type" value="Genomic_DNA"/>
</dbReference>
<evidence type="ECO:0000256" key="14">
    <source>
        <dbReference type="ARBA" id="ARBA00023186"/>
    </source>
</evidence>
<evidence type="ECO:0000256" key="11">
    <source>
        <dbReference type="ARBA" id="ARBA00022840"/>
    </source>
</evidence>
<dbReference type="Pfam" id="PF02970">
    <property type="entry name" value="TBCA"/>
    <property type="match status" value="1"/>
</dbReference>
<dbReference type="GO" id="GO:0031047">
    <property type="term" value="P:regulatory ncRNA-mediated gene silencing"/>
    <property type="evidence" value="ECO:0007669"/>
    <property type="project" value="UniProtKB-KW"/>
</dbReference>
<organism evidence="22 23">
    <name type="scientific">Trichonephila inaurata madagascariensis</name>
    <dbReference type="NCBI Taxonomy" id="2747483"/>
    <lineage>
        <taxon>Eukaryota</taxon>
        <taxon>Metazoa</taxon>
        <taxon>Ecdysozoa</taxon>
        <taxon>Arthropoda</taxon>
        <taxon>Chelicerata</taxon>
        <taxon>Arachnida</taxon>
        <taxon>Araneae</taxon>
        <taxon>Araneomorphae</taxon>
        <taxon>Entelegynae</taxon>
        <taxon>Araneoidea</taxon>
        <taxon>Nephilidae</taxon>
        <taxon>Trichonephila</taxon>
        <taxon>Trichonephila inaurata</taxon>
    </lineage>
</organism>
<protein>
    <recommendedName>
        <fullName evidence="6">Tubulin-specific chaperone A</fullName>
        <ecNumber evidence="5">3.6.4.13</ecNumber>
    </recommendedName>
    <alternativeName>
        <fullName evidence="17">TCP1-chaperonin cofactor A</fullName>
    </alternativeName>
    <alternativeName>
        <fullName evidence="16">Tubulin-folding cofactor A</fullName>
    </alternativeName>
</protein>
<feature type="domain" description="DNA2/NAM7 helicase-like C-terminal" evidence="20">
    <location>
        <begin position="1087"/>
        <end position="1277"/>
    </location>
</feature>
<evidence type="ECO:0000256" key="1">
    <source>
        <dbReference type="ARBA" id="ARBA00003046"/>
    </source>
</evidence>
<dbReference type="Gene3D" id="1.20.58.90">
    <property type="match status" value="1"/>
</dbReference>
<dbReference type="Proteomes" id="UP000886998">
    <property type="component" value="Unassembled WGS sequence"/>
</dbReference>
<dbReference type="InterPro" id="IPR047187">
    <property type="entry name" value="SF1_C_Upf1"/>
</dbReference>
<proteinExistence type="inferred from homology"/>
<dbReference type="FunFam" id="3.40.50.300:FF:000608">
    <property type="entry name" value="Mov10 RISC complex RNA helicase"/>
    <property type="match status" value="1"/>
</dbReference>
<comment type="similarity">
    <text evidence="4">Belongs to the TBCA family.</text>
</comment>
<dbReference type="InterPro" id="IPR041679">
    <property type="entry name" value="DNA2/NAM7-like_C"/>
</dbReference>
<dbReference type="PANTHER" id="PTHR45418:SF1">
    <property type="entry name" value="CANCER_TESTIS ANTIGEN 55"/>
    <property type="match status" value="1"/>
</dbReference>
<evidence type="ECO:0000256" key="4">
    <source>
        <dbReference type="ARBA" id="ARBA00006806"/>
    </source>
</evidence>
<evidence type="ECO:0000259" key="21">
    <source>
        <dbReference type="Pfam" id="PF21634"/>
    </source>
</evidence>
<name>A0A8X6I8C2_9ARAC</name>
<evidence type="ECO:0000256" key="6">
    <source>
        <dbReference type="ARBA" id="ARBA00015002"/>
    </source>
</evidence>
<dbReference type="GO" id="GO:0007023">
    <property type="term" value="P:post-chaperonin tubulin folding pathway"/>
    <property type="evidence" value="ECO:0007669"/>
    <property type="project" value="InterPro"/>
</dbReference>
<evidence type="ECO:0000256" key="16">
    <source>
        <dbReference type="ARBA" id="ARBA00030183"/>
    </source>
</evidence>
<evidence type="ECO:0000256" key="17">
    <source>
        <dbReference type="ARBA" id="ARBA00032990"/>
    </source>
</evidence>
<evidence type="ECO:0000256" key="18">
    <source>
        <dbReference type="ARBA" id="ARBA00047984"/>
    </source>
</evidence>
<feature type="domain" description="Helicase MOV-10-like beta-barrel" evidence="21">
    <location>
        <begin position="716"/>
        <end position="801"/>
    </location>
</feature>
<dbReference type="InterPro" id="IPR036126">
    <property type="entry name" value="TBCA_sf"/>
</dbReference>
<keyword evidence="14" id="KW-0143">Chaperone</keyword>
<sequence>MYSAVKCLCKNEISTNTDDEEISQETAFDSEDFTGKAEFETAIQILYYELCRIVWDITKEVYYYEKEVVREKERLEKMKNEGKDEYQLKHQEEVIRESARMVPYCMNELQVAYSELKTLLESESELSETEEYQTSTTILKDAGVLLNRDWKQWMCLFFSNCSLFYGDLGIVWSHKVLLILVFKELFKDLSLNSAMHLDSAMKSKVKLNLQFLVSTMFTLLAKFASLVLDLNSLSGHKVKEKDFKDKENLSKVTQSIKEKKFWGKVTSINDFEQYGVINHSVYFAFKEIYAGKELLVGDAVLVHAYRKDIHHDWIASFVEFVDRDTVNNKKFPSAHKAVKSKAVDSFSHPPSNTNLCLSAAEVTNIKKATMDRIETVEQIVSECNGYIGKLKDGAEFCVEDGEINFVPVVGDIISATVLYCEEGKKVTSWKPKEIKCIEGEITANESDCGVINDEIMFFRNSCRRKVNLCVGQKVSAMIASSEQGVFKWRAFSLCTSTNDDIDDIDHTRKPFVTNKDGIYITEPISFQIISLGKENDLEITLQNNTCTELEFQDCYFQNKRGVFYFGQNMQSTMFIPENGCVNLTIHCKTEAIGQHEDILLFEFSDFIIKRIVTVTIVDPLQHLLKPTAPFSHPNKKRPSQLDCENLLRIPGKKPYKPSQFLNSLPQSNIPKQLLRAVENREDLTNVVPNLFKNLTMRNYVSKFQTLLHLEEIQVRYDMKKFDLSEAVLRRKGDFLSLEVVGLAEGRPSLIIGDKAILVPPYQKSSFAFEGCIHEVHLNEVLLKFYDSFHNSYDGESYDVRFELNRTNFRRLHQCVHQVSENHDYAIFPSKLVLRDPLIDFGLMTVHKERSGNKYEKGQSKPLNKSKMQWKNEKLNWKQKEAVLRILECRCRPLPYIIFGPPGTGKTITLVESVLQVHENIPESRIIICTPSNSAADLVAQRIIETNLIDTEQMVRLNSYQRSVESIPEFIRPYCQDKDSLDFLPQYRIVISTCSTAGSLYTIGLCNDFFTHVFIDEAGQLMEPESDIAVGFIDSQTKGTVVMAGDPQQLGPVLRSSHALTYGLQISFLERLMNTALYARNEKDYKEYGGYNPLLVTMLEESYRSHPDILRFPSDMFYYSQVICCFPTDNSRELTLWKELPTKGFPVIFHGIKGEEYREQNSPSWFNPAEVVQVTKYLQKLYDFGLTPSEVGIIAPYKKQVEKIRLLLTALNLEFCKIGSVEEFQGQERRAIIISTVRSSDQYVNCDILYNLGFISNPKRLNVAITRSQELLIVVGNPHILSKDFFWHSFVRYCVVNGCYTGCDLPLSFIQHKTSNN</sequence>
<dbReference type="Pfam" id="PF13086">
    <property type="entry name" value="AAA_11"/>
    <property type="match status" value="2"/>
</dbReference>
<keyword evidence="12" id="KW-0694">RNA-binding</keyword>
<dbReference type="SUPFAM" id="SSF46988">
    <property type="entry name" value="Tubulin chaperone cofactor A"/>
    <property type="match status" value="1"/>
</dbReference>
<reference evidence="22" key="1">
    <citation type="submission" date="2020-08" db="EMBL/GenBank/DDBJ databases">
        <title>Multicomponent nature underlies the extraordinary mechanical properties of spider dragline silk.</title>
        <authorList>
            <person name="Kono N."/>
            <person name="Nakamura H."/>
            <person name="Mori M."/>
            <person name="Yoshida Y."/>
            <person name="Ohtoshi R."/>
            <person name="Malay A.D."/>
            <person name="Moran D.A.P."/>
            <person name="Tomita M."/>
            <person name="Numata K."/>
            <person name="Arakawa K."/>
        </authorList>
    </citation>
    <scope>NUCLEOTIDE SEQUENCE</scope>
</reference>
<keyword evidence="9" id="KW-0378">Hydrolase</keyword>
<dbReference type="GO" id="GO:0016787">
    <property type="term" value="F:hydrolase activity"/>
    <property type="evidence" value="ECO:0007669"/>
    <property type="project" value="UniProtKB-KW"/>
</dbReference>
<dbReference type="SUPFAM" id="SSF52540">
    <property type="entry name" value="P-loop containing nucleoside triphosphate hydrolases"/>
    <property type="match status" value="1"/>
</dbReference>
<dbReference type="CDD" id="cd18078">
    <property type="entry name" value="DEXXQc_Mov10L1"/>
    <property type="match status" value="1"/>
</dbReference>